<dbReference type="EMBL" id="LAZR01000224">
    <property type="protein sequence ID" value="KKN80858.1"/>
    <property type="molecule type" value="Genomic_DNA"/>
</dbReference>
<reference evidence="1" key="1">
    <citation type="journal article" date="2015" name="Nature">
        <title>Complex archaea that bridge the gap between prokaryotes and eukaryotes.</title>
        <authorList>
            <person name="Spang A."/>
            <person name="Saw J.H."/>
            <person name="Jorgensen S.L."/>
            <person name="Zaremba-Niedzwiedzka K."/>
            <person name="Martijn J."/>
            <person name="Lind A.E."/>
            <person name="van Eijk R."/>
            <person name="Schleper C."/>
            <person name="Guy L."/>
            <person name="Ettema T.J."/>
        </authorList>
    </citation>
    <scope>NUCLEOTIDE SEQUENCE</scope>
</reference>
<proteinExistence type="predicted"/>
<dbReference type="InterPro" id="IPR036388">
    <property type="entry name" value="WH-like_DNA-bd_sf"/>
</dbReference>
<accession>A0A0F9WQ56</accession>
<evidence type="ECO:0000313" key="1">
    <source>
        <dbReference type="EMBL" id="KKN80858.1"/>
    </source>
</evidence>
<protein>
    <submittedName>
        <fullName evidence="1">Uncharacterized protein</fullName>
    </submittedName>
</protein>
<comment type="caution">
    <text evidence="1">The sequence shown here is derived from an EMBL/GenBank/DDBJ whole genome shotgun (WGS) entry which is preliminary data.</text>
</comment>
<dbReference type="Gene3D" id="1.10.10.10">
    <property type="entry name" value="Winged helix-like DNA-binding domain superfamily/Winged helix DNA-binding domain"/>
    <property type="match status" value="1"/>
</dbReference>
<name>A0A0F9WQ56_9ZZZZ</name>
<sequence>MEKNKCGNRYSPEVRERAVGMVFEHQGEFDSQSAAIKSIAPKIPYISTQCRFSFMGGFGQNRLSRRGNVYSTGRTGLLLNLWTRSTRDNLFNRNIISNVLWRLWVRKRIETRSHHRR</sequence>
<gene>
    <name evidence="1" type="ORF">LCGC14_0325220</name>
</gene>
<dbReference type="AlphaFoldDB" id="A0A0F9WQ56"/>
<organism evidence="1">
    <name type="scientific">marine sediment metagenome</name>
    <dbReference type="NCBI Taxonomy" id="412755"/>
    <lineage>
        <taxon>unclassified sequences</taxon>
        <taxon>metagenomes</taxon>
        <taxon>ecological metagenomes</taxon>
    </lineage>
</organism>